<dbReference type="Proteomes" id="UP000789405">
    <property type="component" value="Unassembled WGS sequence"/>
</dbReference>
<name>A0A9N9PF51_9GLOM</name>
<evidence type="ECO:0000313" key="2">
    <source>
        <dbReference type="Proteomes" id="UP000789405"/>
    </source>
</evidence>
<organism evidence="1 2">
    <name type="scientific">Dentiscutata erythropus</name>
    <dbReference type="NCBI Taxonomy" id="1348616"/>
    <lineage>
        <taxon>Eukaryota</taxon>
        <taxon>Fungi</taxon>
        <taxon>Fungi incertae sedis</taxon>
        <taxon>Mucoromycota</taxon>
        <taxon>Glomeromycotina</taxon>
        <taxon>Glomeromycetes</taxon>
        <taxon>Diversisporales</taxon>
        <taxon>Gigasporaceae</taxon>
        <taxon>Dentiscutata</taxon>
    </lineage>
</organism>
<evidence type="ECO:0000313" key="1">
    <source>
        <dbReference type="EMBL" id="CAG8820017.1"/>
    </source>
</evidence>
<protein>
    <submittedName>
        <fullName evidence="1">1437_t:CDS:1</fullName>
    </submittedName>
</protein>
<reference evidence="1" key="1">
    <citation type="submission" date="2021-06" db="EMBL/GenBank/DDBJ databases">
        <authorList>
            <person name="Kallberg Y."/>
            <person name="Tangrot J."/>
            <person name="Rosling A."/>
        </authorList>
    </citation>
    <scope>NUCLEOTIDE SEQUENCE</scope>
    <source>
        <strain evidence="1">MA453B</strain>
    </source>
</reference>
<comment type="caution">
    <text evidence="1">The sequence shown here is derived from an EMBL/GenBank/DDBJ whole genome shotgun (WGS) entry which is preliminary data.</text>
</comment>
<feature type="non-terminal residue" evidence="1">
    <location>
        <position position="1"/>
    </location>
</feature>
<keyword evidence="2" id="KW-1185">Reference proteome</keyword>
<dbReference type="AlphaFoldDB" id="A0A9N9PF51"/>
<sequence length="42" mass="5005">IKVEQDKYKVNNIDRLYNANHKVGIKKDEHKIVNSDEHIMLN</sequence>
<proteinExistence type="predicted"/>
<gene>
    <name evidence="1" type="ORF">DERYTH_LOCUS26879</name>
</gene>
<accession>A0A9N9PF51</accession>
<dbReference type="EMBL" id="CAJVPY010058725">
    <property type="protein sequence ID" value="CAG8820017.1"/>
    <property type="molecule type" value="Genomic_DNA"/>
</dbReference>
<feature type="non-terminal residue" evidence="1">
    <location>
        <position position="42"/>
    </location>
</feature>